<dbReference type="InterPro" id="IPR041664">
    <property type="entry name" value="AAA_16"/>
</dbReference>
<dbReference type="InterPro" id="IPR016032">
    <property type="entry name" value="Sig_transdc_resp-reg_C-effctor"/>
</dbReference>
<dbReference type="SMART" id="SM00421">
    <property type="entry name" value="HTH_LUXR"/>
    <property type="match status" value="1"/>
</dbReference>
<dbReference type="PRINTS" id="PR00038">
    <property type="entry name" value="HTHLUXR"/>
</dbReference>
<dbReference type="EMBL" id="BAAAPM010000010">
    <property type="protein sequence ID" value="GAA1740659.1"/>
    <property type="molecule type" value="Genomic_DNA"/>
</dbReference>
<protein>
    <submittedName>
        <fullName evidence="4">LuxR family transcriptional regulator</fullName>
    </submittedName>
</protein>
<evidence type="ECO:0000313" key="4">
    <source>
        <dbReference type="EMBL" id="GAA1740659.1"/>
    </source>
</evidence>
<keyword evidence="2" id="KW-0067">ATP-binding</keyword>
<evidence type="ECO:0000259" key="3">
    <source>
        <dbReference type="PROSITE" id="PS50043"/>
    </source>
</evidence>
<dbReference type="Proteomes" id="UP001501138">
    <property type="component" value="Unassembled WGS sequence"/>
</dbReference>
<dbReference type="Gene3D" id="1.10.10.10">
    <property type="entry name" value="Winged helix-like DNA-binding domain superfamily/Winged helix DNA-binding domain"/>
    <property type="match status" value="1"/>
</dbReference>
<feature type="domain" description="HTH luxR-type" evidence="3">
    <location>
        <begin position="904"/>
        <end position="969"/>
    </location>
</feature>
<sequence length="973" mass="103683">MDGPVGAAAVVDPARTAYRVVSPALVGRSSELDQLAAALSAAPSVASVEGEAGIGKSRLLSELRGRPEVADCRFLMGVCRPIREPFPLGPIVEALRHAGGDLAGRTLSPVAGALRPLLPELAAVLPPSPDPLDDRGAERHRVFRGLVAVLAALGRAVLVLEDLHWTDEQTVDFLRYLVSDPPPELTVVVTYRAEEVGPDVRGLTAHLPERVALSRVTLGQLDQVRTGELAAAILGMERVTREFATYLAERSSGLPFAIEELLALMRARGTLVPRDSGWARRALDDLGVPHGIRDSVLERASRLSADARAVLETAATLQVPMPVSILLAAVPASTDSAAGLAEALRSGVLTESNGRVGYRHALAAQAVYEAIPLPRRSDLHGRAASALEGMQPVPLGQLAHHLRHTPRQDEWVIGAERAADQAIGLGNEDEAVNLLEDLLRTAAVHAAPRGRIAVKLGRAALEAARAATIVPLLSDVLDEDLPTSVRGELRFWMAMLMYLTGSDMRQYRQFVRAVGELAERPDLRVWAMVNLGIPMVPGVALSEHLEWLDRAQRAMADVTDRPLKVFLLGKTAMMLTTVGDPAWRRLRDEVLTLTDGQPRGRREVDAYGSISADACLSGHHDVAMALARSAVTGAAGCESRRPVMYARSTQLLVEYCAGAWHGLEDHELRELATELGDAGHHRTTVLSVAGSLALARGQLDDAHSLLSAALDQAHALGGTADLLPLPAAAMIRLCLSRGDAATAVIVALRTITELEATAIWTPAARVLPATVHALTVAGTPDRAHDLVGRFTENLRGLDAPLAPAAARHALGFLAAGDKLWDEAADHFAAAAQLYEPLQSPYEVAQAREHAARCLLEGGIGDGADNLRSAVATYRGLGASWDRDRAAGLARTHGVALPARHRGGTRGYGPDLSPRELDVARLAASGHTNQEIADQLCISINTVKKQIAAAMRKLSAPSRMALADRLTDRSDPLQ</sequence>
<proteinExistence type="predicted"/>
<dbReference type="SUPFAM" id="SSF52540">
    <property type="entry name" value="P-loop containing nucleoside triphosphate hydrolases"/>
    <property type="match status" value="1"/>
</dbReference>
<reference evidence="4 5" key="1">
    <citation type="journal article" date="2019" name="Int. J. Syst. Evol. Microbiol.">
        <title>The Global Catalogue of Microorganisms (GCM) 10K type strain sequencing project: providing services to taxonomists for standard genome sequencing and annotation.</title>
        <authorList>
            <consortium name="The Broad Institute Genomics Platform"/>
            <consortium name="The Broad Institute Genome Sequencing Center for Infectious Disease"/>
            <person name="Wu L."/>
            <person name="Ma J."/>
        </authorList>
    </citation>
    <scope>NUCLEOTIDE SEQUENCE [LARGE SCALE GENOMIC DNA]</scope>
    <source>
        <strain evidence="4 5">JCM 15589</strain>
    </source>
</reference>
<keyword evidence="5" id="KW-1185">Reference proteome</keyword>
<dbReference type="PROSITE" id="PS50043">
    <property type="entry name" value="HTH_LUXR_2"/>
    <property type="match status" value="1"/>
</dbReference>
<dbReference type="CDD" id="cd06170">
    <property type="entry name" value="LuxR_C_like"/>
    <property type="match status" value="1"/>
</dbReference>
<evidence type="ECO:0000256" key="1">
    <source>
        <dbReference type="ARBA" id="ARBA00022741"/>
    </source>
</evidence>
<dbReference type="RefSeq" id="WP_344250677.1">
    <property type="nucleotide sequence ID" value="NZ_BAAAPM010000010.1"/>
</dbReference>
<organism evidence="4 5">
    <name type="scientific">Isoptericola hypogeus</name>
    <dbReference type="NCBI Taxonomy" id="300179"/>
    <lineage>
        <taxon>Bacteria</taxon>
        <taxon>Bacillati</taxon>
        <taxon>Actinomycetota</taxon>
        <taxon>Actinomycetes</taxon>
        <taxon>Micrococcales</taxon>
        <taxon>Promicromonosporaceae</taxon>
        <taxon>Isoptericola</taxon>
    </lineage>
</organism>
<dbReference type="PANTHER" id="PTHR16305">
    <property type="entry name" value="TESTICULAR SOLUBLE ADENYLYL CYCLASE"/>
    <property type="match status" value="1"/>
</dbReference>
<dbReference type="PROSITE" id="PS00622">
    <property type="entry name" value="HTH_LUXR_1"/>
    <property type="match status" value="1"/>
</dbReference>
<dbReference type="PANTHER" id="PTHR16305:SF35">
    <property type="entry name" value="TRANSCRIPTIONAL ACTIVATOR DOMAIN"/>
    <property type="match status" value="1"/>
</dbReference>
<evidence type="ECO:0000313" key="5">
    <source>
        <dbReference type="Proteomes" id="UP001501138"/>
    </source>
</evidence>
<dbReference type="InterPro" id="IPR000792">
    <property type="entry name" value="Tscrpt_reg_LuxR_C"/>
</dbReference>
<accession>A0ABN2JVU7</accession>
<name>A0ABN2JVU7_9MICO</name>
<evidence type="ECO:0000256" key="2">
    <source>
        <dbReference type="ARBA" id="ARBA00022840"/>
    </source>
</evidence>
<keyword evidence="1" id="KW-0547">Nucleotide-binding</keyword>
<dbReference type="Pfam" id="PF00196">
    <property type="entry name" value="GerE"/>
    <property type="match status" value="1"/>
</dbReference>
<dbReference type="Pfam" id="PF13191">
    <property type="entry name" value="AAA_16"/>
    <property type="match status" value="1"/>
</dbReference>
<dbReference type="SUPFAM" id="SSF46894">
    <property type="entry name" value="C-terminal effector domain of the bipartite response regulators"/>
    <property type="match status" value="1"/>
</dbReference>
<dbReference type="InterPro" id="IPR036388">
    <property type="entry name" value="WH-like_DNA-bd_sf"/>
</dbReference>
<comment type="caution">
    <text evidence="4">The sequence shown here is derived from an EMBL/GenBank/DDBJ whole genome shotgun (WGS) entry which is preliminary data.</text>
</comment>
<dbReference type="InterPro" id="IPR027417">
    <property type="entry name" value="P-loop_NTPase"/>
</dbReference>
<gene>
    <name evidence="4" type="ORF">GCM10009809_40250</name>
</gene>